<proteinExistence type="predicted"/>
<reference evidence="2" key="1">
    <citation type="journal article" date="2023" name="G3 (Bethesda)">
        <title>Whole genome assemblies of Zophobas morio and Tenebrio molitor.</title>
        <authorList>
            <person name="Kaur S."/>
            <person name="Stinson S.A."/>
            <person name="diCenzo G.C."/>
        </authorList>
    </citation>
    <scope>NUCLEOTIDE SEQUENCE</scope>
    <source>
        <strain evidence="2">QUZm001</strain>
    </source>
</reference>
<dbReference type="InterPro" id="IPR009832">
    <property type="entry name" value="DUF1397"/>
</dbReference>
<evidence type="ECO:0000313" key="2">
    <source>
        <dbReference type="EMBL" id="KAJ3642045.1"/>
    </source>
</evidence>
<organism evidence="2 3">
    <name type="scientific">Zophobas morio</name>
    <dbReference type="NCBI Taxonomy" id="2755281"/>
    <lineage>
        <taxon>Eukaryota</taxon>
        <taxon>Metazoa</taxon>
        <taxon>Ecdysozoa</taxon>
        <taxon>Arthropoda</taxon>
        <taxon>Hexapoda</taxon>
        <taxon>Insecta</taxon>
        <taxon>Pterygota</taxon>
        <taxon>Neoptera</taxon>
        <taxon>Endopterygota</taxon>
        <taxon>Coleoptera</taxon>
        <taxon>Polyphaga</taxon>
        <taxon>Cucujiformia</taxon>
        <taxon>Tenebrionidae</taxon>
        <taxon>Zophobas</taxon>
    </lineage>
</organism>
<feature type="chain" id="PRO_5041372377" evidence="1">
    <location>
        <begin position="19"/>
        <end position="451"/>
    </location>
</feature>
<evidence type="ECO:0000313" key="3">
    <source>
        <dbReference type="Proteomes" id="UP001168821"/>
    </source>
</evidence>
<protein>
    <submittedName>
        <fullName evidence="2">Uncharacterized protein</fullName>
    </submittedName>
</protein>
<feature type="signal peptide" evidence="1">
    <location>
        <begin position="1"/>
        <end position="18"/>
    </location>
</feature>
<gene>
    <name evidence="2" type="ORF">Zmor_024863</name>
</gene>
<comment type="caution">
    <text evidence="2">The sequence shown here is derived from an EMBL/GenBank/DDBJ whole genome shotgun (WGS) entry which is preliminary data.</text>
</comment>
<dbReference type="AlphaFoldDB" id="A0AA38HQA5"/>
<keyword evidence="1" id="KW-0732">Signal</keyword>
<dbReference type="Proteomes" id="UP001168821">
    <property type="component" value="Unassembled WGS sequence"/>
</dbReference>
<evidence type="ECO:0000256" key="1">
    <source>
        <dbReference type="SAM" id="SignalP"/>
    </source>
</evidence>
<dbReference type="PANTHER" id="PTHR20997:SF2">
    <property type="entry name" value="EG:BACR42I17.2 PROTEIN-RELATED"/>
    <property type="match status" value="1"/>
</dbReference>
<keyword evidence="3" id="KW-1185">Reference proteome</keyword>
<dbReference type="Pfam" id="PF07165">
    <property type="entry name" value="DUF1397"/>
    <property type="match status" value="1"/>
</dbReference>
<dbReference type="PANTHER" id="PTHR20997">
    <property type="entry name" value="EG:BACR42I17.2 PROTEIN-RELATED"/>
    <property type="match status" value="1"/>
</dbReference>
<name>A0AA38HQA5_9CUCU</name>
<sequence length="451" mass="51078">MKTLAFVAFLSISHLVVSGELLDLENLEIPSVDLDDFAAIKERCDKTGGPGTYDKLKASKESLRTCITQFANVTAVREEVEEAKKTGSMDEVFGKYCNKRPKLASCVQDFTDKLRPCLNSDENKALNTTLNVLKQLGDFVCYRDGDRIALFIAEGGVECIQSHIEGIKSCVNSTFKVEPTTINTNSLPTFVMDKKKCDDLGKLQNCVVEELEKCQESTPANIVDALFKFVKRSACPKKKRSVGIYHNIVKRNAALINSFYDSTPALKTNFLKAFKTKCSENVPDGGYEAFTLNLESATHCIRNKTRDEPIFVTPAIDFKANVNRCVWNLIEKTQACLPENEKYWPKFYLDIIQNLIDFLYDNKDILLHISTRAELMNCFQNFKQNNTKKEVAKCFEVPEINSLRKDVVCWKLTNIKDCVSDQVQKKCIRDVAINKLTNDFFKAIIKPCKHV</sequence>
<dbReference type="EMBL" id="JALNTZ010000008">
    <property type="protein sequence ID" value="KAJ3642045.1"/>
    <property type="molecule type" value="Genomic_DNA"/>
</dbReference>
<accession>A0AA38HQA5</accession>